<dbReference type="InterPro" id="IPR000600">
    <property type="entry name" value="ROK"/>
</dbReference>
<keyword evidence="3" id="KW-1185">Reference proteome</keyword>
<evidence type="ECO:0000313" key="3">
    <source>
        <dbReference type="Proteomes" id="UP000216101"/>
    </source>
</evidence>
<evidence type="ECO:0000256" key="1">
    <source>
        <dbReference type="ARBA" id="ARBA00006479"/>
    </source>
</evidence>
<accession>A0A266Q4J3</accession>
<name>A0A266Q4J3_9GAMM</name>
<dbReference type="EMBL" id="NHNI01000002">
    <property type="protein sequence ID" value="OZY84301.1"/>
    <property type="molecule type" value="Genomic_DNA"/>
</dbReference>
<dbReference type="PANTHER" id="PTHR18964:SF149">
    <property type="entry name" value="BIFUNCTIONAL UDP-N-ACETYLGLUCOSAMINE 2-EPIMERASE_N-ACETYLMANNOSAMINE KINASE"/>
    <property type="match status" value="1"/>
</dbReference>
<organism evidence="2 3">
    <name type="scientific">Cellvibrio mixtus</name>
    <dbReference type="NCBI Taxonomy" id="39650"/>
    <lineage>
        <taxon>Bacteria</taxon>
        <taxon>Pseudomonadati</taxon>
        <taxon>Pseudomonadota</taxon>
        <taxon>Gammaproteobacteria</taxon>
        <taxon>Cellvibrionales</taxon>
        <taxon>Cellvibrionaceae</taxon>
        <taxon>Cellvibrio</taxon>
    </lineage>
</organism>
<dbReference type="SUPFAM" id="SSF53067">
    <property type="entry name" value="Actin-like ATPase domain"/>
    <property type="match status" value="1"/>
</dbReference>
<reference evidence="3" key="1">
    <citation type="submission" date="2017-05" db="EMBL/GenBank/DDBJ databases">
        <authorList>
            <person name="Barney B.M."/>
        </authorList>
    </citation>
    <scope>NUCLEOTIDE SEQUENCE [LARGE SCALE GENOMIC DNA]</scope>
    <source>
        <strain evidence="3">PSBB022</strain>
    </source>
</reference>
<dbReference type="Pfam" id="PF00480">
    <property type="entry name" value="ROK"/>
    <property type="match status" value="1"/>
</dbReference>
<dbReference type="Proteomes" id="UP000216101">
    <property type="component" value="Unassembled WGS sequence"/>
</dbReference>
<evidence type="ECO:0008006" key="4">
    <source>
        <dbReference type="Google" id="ProtNLM"/>
    </source>
</evidence>
<gene>
    <name evidence="2" type="ORF">CBP51_13885</name>
</gene>
<dbReference type="AlphaFoldDB" id="A0A266Q4J3"/>
<comment type="caution">
    <text evidence="2">The sequence shown here is derived from an EMBL/GenBank/DDBJ whole genome shotgun (WGS) entry which is preliminary data.</text>
</comment>
<dbReference type="PANTHER" id="PTHR18964">
    <property type="entry name" value="ROK (REPRESSOR, ORF, KINASE) FAMILY"/>
    <property type="match status" value="1"/>
</dbReference>
<comment type="similarity">
    <text evidence="1">Belongs to the ROK (NagC/XylR) family.</text>
</comment>
<dbReference type="Gene3D" id="3.30.420.40">
    <property type="match status" value="2"/>
</dbReference>
<protein>
    <recommendedName>
        <fullName evidence="4">ROK family protein</fullName>
    </recommendedName>
</protein>
<dbReference type="InterPro" id="IPR043129">
    <property type="entry name" value="ATPase_NBD"/>
</dbReference>
<dbReference type="RefSeq" id="WP_094985413.1">
    <property type="nucleotide sequence ID" value="NZ_NHNI01000002.1"/>
</dbReference>
<proteinExistence type="inferred from homology"/>
<evidence type="ECO:0000313" key="2">
    <source>
        <dbReference type="EMBL" id="OZY84301.1"/>
    </source>
</evidence>
<sequence length="244" mass="26020">MSDELAARWNSLKFDQELATRISLPIFLENDCSAAAIAELQFGLGRQVKNFLYVFIGTFVGGGVVLRGNLESGVHGNSGALASMPVSPSTLDSAPPLTGPFDVLANRASIYVLRRHLNARGFPINNISELPGVLPQAQQAVDEWIDDCAQALTFGIFSATGVLDFEAIVLDGNLPREIVAQLVEQLRAMVANLTPTGVYLPEILTGTLGVDARAIGGAILPFYANFSPDTTVMLTNQASADQRS</sequence>